<proteinExistence type="predicted"/>
<dbReference type="STRING" id="1221500.ABE65_010465"/>
<protein>
    <submittedName>
        <fullName evidence="1">Uncharacterized protein</fullName>
    </submittedName>
</protein>
<dbReference type="EMBL" id="CP015378">
    <property type="protein sequence ID" value="ANC77203.1"/>
    <property type="molecule type" value="Genomic_DNA"/>
</dbReference>
<keyword evidence="2" id="KW-1185">Reference proteome</keyword>
<accession>A0A160ILU7</accession>
<sequence>MSIRSMLVIGFSVVLAIFCYSKFVEVESSKVSSEETCEDPEIKGNQTTYNGELIYHVPGGRYYDVTDAEEWFCTEEEAEEAGYRASEY</sequence>
<reference evidence="1 2" key="1">
    <citation type="submission" date="2016-04" db="EMBL/GenBank/DDBJ databases">
        <title>Complete genome sequence of Fictibacillus phosphorivorans G25-29, a strain toxic to nematodes.</title>
        <authorList>
            <person name="Zheng Z."/>
        </authorList>
    </citation>
    <scope>NUCLEOTIDE SEQUENCE [LARGE SCALE GENOMIC DNA]</scope>
    <source>
        <strain evidence="1 2">G25-29</strain>
    </source>
</reference>
<evidence type="ECO:0000313" key="2">
    <source>
        <dbReference type="Proteomes" id="UP000076623"/>
    </source>
</evidence>
<gene>
    <name evidence="1" type="ORF">ABE65_010465</name>
</gene>
<dbReference type="RefSeq" id="WP_066394481.1">
    <property type="nucleotide sequence ID" value="NZ_CP015378.1"/>
</dbReference>
<organism evidence="1 2">
    <name type="scientific">Fictibacillus phosphorivorans</name>
    <dbReference type="NCBI Taxonomy" id="1221500"/>
    <lineage>
        <taxon>Bacteria</taxon>
        <taxon>Bacillati</taxon>
        <taxon>Bacillota</taxon>
        <taxon>Bacilli</taxon>
        <taxon>Bacillales</taxon>
        <taxon>Fictibacillaceae</taxon>
        <taxon>Fictibacillus</taxon>
    </lineage>
</organism>
<dbReference type="Proteomes" id="UP000076623">
    <property type="component" value="Chromosome"/>
</dbReference>
<dbReference type="KEGG" id="fpn:ABE65_010465"/>
<evidence type="ECO:0000313" key="1">
    <source>
        <dbReference type="EMBL" id="ANC77203.1"/>
    </source>
</evidence>
<dbReference type="AlphaFoldDB" id="A0A160ILU7"/>
<name>A0A160ILU7_9BACL</name>